<comment type="caution">
    <text evidence="5">The sequence shown here is derived from an EMBL/GenBank/DDBJ whole genome shotgun (WGS) entry which is preliminary data.</text>
</comment>
<protein>
    <submittedName>
        <fullName evidence="5">Outer membrane protein assembly factor BamB</fullName>
    </submittedName>
</protein>
<dbReference type="InterPro" id="IPR032285">
    <property type="entry name" value="Metallophos_N"/>
</dbReference>
<evidence type="ECO:0000259" key="3">
    <source>
        <dbReference type="Pfam" id="PF13360"/>
    </source>
</evidence>
<dbReference type="Gene3D" id="3.60.21.10">
    <property type="match status" value="1"/>
</dbReference>
<accession>A0A327WCW6</accession>
<organism evidence="5 6">
    <name type="scientific">Chitinophaga dinghuensis</name>
    <dbReference type="NCBI Taxonomy" id="1539050"/>
    <lineage>
        <taxon>Bacteria</taxon>
        <taxon>Pseudomonadati</taxon>
        <taxon>Bacteroidota</taxon>
        <taxon>Chitinophagia</taxon>
        <taxon>Chitinophagales</taxon>
        <taxon>Chitinophagaceae</taxon>
        <taxon>Chitinophaga</taxon>
    </lineage>
</organism>
<proteinExistence type="predicted"/>
<gene>
    <name evidence="5" type="ORF">CLV59_101150</name>
</gene>
<name>A0A327WCW6_9BACT</name>
<keyword evidence="1" id="KW-0732">Signal</keyword>
<dbReference type="SUPFAM" id="SSF50998">
    <property type="entry name" value="Quinoprotein alcohol dehydrogenase-like"/>
    <property type="match status" value="1"/>
</dbReference>
<dbReference type="Pfam" id="PF00149">
    <property type="entry name" value="Metallophos"/>
    <property type="match status" value="1"/>
</dbReference>
<dbReference type="Pfam" id="PF13360">
    <property type="entry name" value="PQQ_2"/>
    <property type="match status" value="1"/>
</dbReference>
<feature type="domain" description="Pyrrolo-quinoline quinone repeat" evidence="3">
    <location>
        <begin position="510"/>
        <end position="653"/>
    </location>
</feature>
<feature type="domain" description="Calcineurin-like phosphoesterase" evidence="2">
    <location>
        <begin position="122"/>
        <end position="291"/>
    </location>
</feature>
<keyword evidence="6" id="KW-1185">Reference proteome</keyword>
<dbReference type="InterPro" id="IPR002372">
    <property type="entry name" value="PQQ_rpt_dom"/>
</dbReference>
<evidence type="ECO:0000259" key="4">
    <source>
        <dbReference type="Pfam" id="PF16371"/>
    </source>
</evidence>
<dbReference type="Pfam" id="PF16371">
    <property type="entry name" value="MetallophosN"/>
    <property type="match status" value="1"/>
</dbReference>
<dbReference type="RefSeq" id="WP_111590095.1">
    <property type="nucleotide sequence ID" value="NZ_QLMA01000001.1"/>
</dbReference>
<feature type="signal peptide" evidence="1">
    <location>
        <begin position="1"/>
        <end position="19"/>
    </location>
</feature>
<sequence>MKNLALTALGILLAGGIQAQSFSGQVFNDVNKNGVLDAGEKGISGISVSDGLHVVKTGEDGRYNLPGHARQKFVFITPAHGYNFVKNYFIKIDSTVQSYDFPMYAAAVPAHRRKDISRFVRITDTETYQYGDWINETRNYTKNEEADFVVHTGDICYEKGLQFHAQQVNTKTMGLPVYYCVGNHDLVKGPYGEALFESLFGPVFYSFEYGNTHFVVTPMPYGDYKPSYTYDDLYYWLKSDLANTDPQKSIVIFNHDLLTYDDNFVIKNSKGDSLVLNDHNLKAWIYGHWHINFARKHGNTGIRSLCSAPAADGGIDNSMSNFDVIEVAKEGIVSVNRRYTYVTNQLVLISPTKNGAAVKNQQLTVSANVYQTDEPVKSVVFRLYDNNGKLLQQSQLMASSDWTWNGTLKTAGLAPQTLYNSTLEATLNTGRVLFRRDTFRINPATAPLANNNWEQVLQNPQRVPTIAANKLKPRLVWTSNTGANIWKSSPIIVNGKLYLATIDDENNTKSAIIAMDATSGKVLWKFPTANSIKHSLSFANGKILGTDAEGFTYALDANTGKLLWQHDGGMRHLATYNSAGVVYKNTYITGAGNYMQALDINRGNPLWTNTAWSGGEGTPAAMTIFGNAVITSSNWNALFAHDLNTGKLLWKRSDGGIRFRSGTAVNYDNKLYVHGINMLHMLNETGATVDSIPLKYNLKTMTAPTIAGNKILLCTAEDGLVIYDKQTKQELGIFRPKQSLSFSAPYTLPPAAGIESTPLVTGNTAYVAASDGHLYVLNIAGKPEVIQDIDLGAPVLADMTLVNGMLYVADFSGNVNAFVLE</sequence>
<dbReference type="AlphaFoldDB" id="A0A327WCW6"/>
<dbReference type="SUPFAM" id="SSF56300">
    <property type="entry name" value="Metallo-dependent phosphatases"/>
    <property type="match status" value="1"/>
</dbReference>
<dbReference type="OrthoDB" id="1776264at2"/>
<dbReference type="PANTHER" id="PTHR34512">
    <property type="entry name" value="CELL SURFACE PROTEIN"/>
    <property type="match status" value="1"/>
</dbReference>
<dbReference type="Proteomes" id="UP000249819">
    <property type="component" value="Unassembled WGS sequence"/>
</dbReference>
<dbReference type="Gene3D" id="2.130.10.10">
    <property type="entry name" value="YVTN repeat-like/Quinoprotein amine dehydrogenase"/>
    <property type="match status" value="1"/>
</dbReference>
<evidence type="ECO:0000313" key="6">
    <source>
        <dbReference type="Proteomes" id="UP000249819"/>
    </source>
</evidence>
<dbReference type="EMBL" id="QLMA01000001">
    <property type="protein sequence ID" value="RAJ87401.1"/>
    <property type="molecule type" value="Genomic_DNA"/>
</dbReference>
<dbReference type="Gene3D" id="2.140.10.10">
    <property type="entry name" value="Quinoprotein alcohol dehydrogenase-like superfamily"/>
    <property type="match status" value="1"/>
</dbReference>
<dbReference type="SUPFAM" id="SSF117074">
    <property type="entry name" value="Hypothetical protein PA1324"/>
    <property type="match status" value="1"/>
</dbReference>
<dbReference type="GO" id="GO:0016787">
    <property type="term" value="F:hydrolase activity"/>
    <property type="evidence" value="ECO:0007669"/>
    <property type="project" value="InterPro"/>
</dbReference>
<evidence type="ECO:0000256" key="1">
    <source>
        <dbReference type="SAM" id="SignalP"/>
    </source>
</evidence>
<dbReference type="InterPro" id="IPR004843">
    <property type="entry name" value="Calcineurin-like_PHP"/>
</dbReference>
<dbReference type="InterPro" id="IPR029052">
    <property type="entry name" value="Metallo-depent_PP-like"/>
</dbReference>
<reference evidence="5 6" key="1">
    <citation type="submission" date="2018-06" db="EMBL/GenBank/DDBJ databases">
        <title>Genomic Encyclopedia of Archaeal and Bacterial Type Strains, Phase II (KMG-II): from individual species to whole genera.</title>
        <authorList>
            <person name="Goeker M."/>
        </authorList>
    </citation>
    <scope>NUCLEOTIDE SEQUENCE [LARGE SCALE GENOMIC DNA]</scope>
    <source>
        <strain evidence="5 6">DSM 29821</strain>
    </source>
</reference>
<dbReference type="InterPro" id="IPR015943">
    <property type="entry name" value="WD40/YVTN_repeat-like_dom_sf"/>
</dbReference>
<feature type="domain" description="Calcineurin-like phosphoesterase N-terminal" evidence="4">
    <location>
        <begin position="35"/>
        <end position="87"/>
    </location>
</feature>
<dbReference type="InterPro" id="IPR018391">
    <property type="entry name" value="PQQ_b-propeller_rpt"/>
</dbReference>
<dbReference type="PANTHER" id="PTHR34512:SF30">
    <property type="entry name" value="OUTER MEMBRANE PROTEIN ASSEMBLY FACTOR BAMB"/>
    <property type="match status" value="1"/>
</dbReference>
<evidence type="ECO:0000313" key="5">
    <source>
        <dbReference type="EMBL" id="RAJ87401.1"/>
    </source>
</evidence>
<evidence type="ECO:0000259" key="2">
    <source>
        <dbReference type="Pfam" id="PF00149"/>
    </source>
</evidence>
<dbReference type="InterPro" id="IPR011047">
    <property type="entry name" value="Quinoprotein_ADH-like_sf"/>
</dbReference>
<feature type="chain" id="PRO_5016459668" evidence="1">
    <location>
        <begin position="20"/>
        <end position="821"/>
    </location>
</feature>
<dbReference type="SMART" id="SM00564">
    <property type="entry name" value="PQQ"/>
    <property type="match status" value="7"/>
</dbReference>